<dbReference type="InterPro" id="IPR006639">
    <property type="entry name" value="Preselin/SPP"/>
</dbReference>
<protein>
    <submittedName>
        <fullName evidence="8">Uncharacterized protein</fullName>
    </submittedName>
</protein>
<feature type="transmembrane region" description="Helical" evidence="7">
    <location>
        <begin position="289"/>
        <end position="307"/>
    </location>
</feature>
<organism evidence="8 9">
    <name type="scientific">Chrysophaeum taylorii</name>
    <dbReference type="NCBI Taxonomy" id="2483200"/>
    <lineage>
        <taxon>Eukaryota</taxon>
        <taxon>Sar</taxon>
        <taxon>Stramenopiles</taxon>
        <taxon>Ochrophyta</taxon>
        <taxon>Pelagophyceae</taxon>
        <taxon>Pelagomonadales</taxon>
        <taxon>Pelagomonadaceae</taxon>
        <taxon>Chrysophaeum</taxon>
    </lineage>
</organism>
<evidence type="ECO:0000256" key="7">
    <source>
        <dbReference type="SAM" id="Phobius"/>
    </source>
</evidence>
<evidence type="ECO:0000256" key="1">
    <source>
        <dbReference type="ARBA" id="ARBA00004127"/>
    </source>
</evidence>
<feature type="transmembrane region" description="Helical" evidence="7">
    <location>
        <begin position="191"/>
        <end position="217"/>
    </location>
</feature>
<dbReference type="Proteomes" id="UP001230188">
    <property type="component" value="Unassembled WGS sequence"/>
</dbReference>
<keyword evidence="5 7" id="KW-1133">Transmembrane helix</keyword>
<feature type="transmembrane region" description="Helical" evidence="7">
    <location>
        <begin position="74"/>
        <end position="94"/>
    </location>
</feature>
<keyword evidence="9" id="KW-1185">Reference proteome</keyword>
<keyword evidence="3 7" id="KW-0812">Transmembrane</keyword>
<dbReference type="EMBL" id="JAQMWT010000544">
    <property type="protein sequence ID" value="KAJ8599783.1"/>
    <property type="molecule type" value="Genomic_DNA"/>
</dbReference>
<dbReference type="PANTHER" id="PTHR12174:SF22">
    <property type="entry name" value="SIGNAL PEPTIDE PEPTIDASE-LIKE 3"/>
    <property type="match status" value="1"/>
</dbReference>
<evidence type="ECO:0000256" key="6">
    <source>
        <dbReference type="ARBA" id="ARBA00023136"/>
    </source>
</evidence>
<feature type="transmembrane region" description="Helical" evidence="7">
    <location>
        <begin position="100"/>
        <end position="133"/>
    </location>
</feature>
<sequence length="337" mass="35402">MCEDAVLSEACLISLATATAVVGARRSCEEEEEEEEASSLASELDGSSAAVFPALASAALVGIYVLFARFQGVLVSAMAFASLWSLHFTARPYVGGLAWPVAGVVVCCWLLTGHWVLLDVLGACTCVACVALVRVPNLRVACLCLGSLLAYDVFWILGSASVFGGDNVMVTVASRAANNPVGPPLQLPIKLVVPACSGFSLLGLGDVAIPGLALALARRFDRYLAAEARSPVAADARRWRRPDTVSGRRSSITAKRPRRLSYLAVATTGYAGGLALACATAARFGPQPALVYLVPACVLPIIVAALLRGNDHLKLLWRGLEEGGDEDHPEEKSRGVN</sequence>
<feature type="transmembrane region" description="Helical" evidence="7">
    <location>
        <begin position="260"/>
        <end position="283"/>
    </location>
</feature>
<dbReference type="Pfam" id="PF04258">
    <property type="entry name" value="Peptidase_A22B"/>
    <property type="match status" value="1"/>
</dbReference>
<dbReference type="AlphaFoldDB" id="A0AAD7UA23"/>
<accession>A0AAD7UA23</accession>
<evidence type="ECO:0000256" key="5">
    <source>
        <dbReference type="ARBA" id="ARBA00022989"/>
    </source>
</evidence>
<proteinExistence type="inferred from homology"/>
<keyword evidence="4" id="KW-0378">Hydrolase</keyword>
<reference evidence="8" key="1">
    <citation type="submission" date="2023-01" db="EMBL/GenBank/DDBJ databases">
        <title>Metagenome sequencing of chrysophaentin producing Chrysophaeum taylorii.</title>
        <authorList>
            <person name="Davison J."/>
            <person name="Bewley C."/>
        </authorList>
    </citation>
    <scope>NUCLEOTIDE SEQUENCE</scope>
    <source>
        <strain evidence="8">NIES-1699</strain>
    </source>
</reference>
<dbReference type="InterPro" id="IPR007369">
    <property type="entry name" value="Peptidase_A22B_SPP"/>
</dbReference>
<gene>
    <name evidence="8" type="ORF">CTAYLR_003996</name>
</gene>
<name>A0AAD7UA23_9STRA</name>
<comment type="subcellular location">
    <subcellularLocation>
        <location evidence="1">Endomembrane system</location>
        <topology evidence="1">Multi-pass membrane protein</topology>
    </subcellularLocation>
</comment>
<dbReference type="GO" id="GO:0098553">
    <property type="term" value="C:lumenal side of endoplasmic reticulum membrane"/>
    <property type="evidence" value="ECO:0007669"/>
    <property type="project" value="TreeGrafter"/>
</dbReference>
<dbReference type="SMART" id="SM00730">
    <property type="entry name" value="PSN"/>
    <property type="match status" value="1"/>
</dbReference>
<evidence type="ECO:0000256" key="3">
    <source>
        <dbReference type="ARBA" id="ARBA00022692"/>
    </source>
</evidence>
<dbReference type="GO" id="GO:0042500">
    <property type="term" value="F:aspartic endopeptidase activity, intramembrane cleaving"/>
    <property type="evidence" value="ECO:0007669"/>
    <property type="project" value="InterPro"/>
</dbReference>
<evidence type="ECO:0000313" key="8">
    <source>
        <dbReference type="EMBL" id="KAJ8599783.1"/>
    </source>
</evidence>
<dbReference type="GO" id="GO:0033619">
    <property type="term" value="P:membrane protein proteolysis"/>
    <property type="evidence" value="ECO:0007669"/>
    <property type="project" value="TreeGrafter"/>
</dbReference>
<evidence type="ECO:0000313" key="9">
    <source>
        <dbReference type="Proteomes" id="UP001230188"/>
    </source>
</evidence>
<dbReference type="GO" id="GO:0030660">
    <property type="term" value="C:Golgi-associated vesicle membrane"/>
    <property type="evidence" value="ECO:0007669"/>
    <property type="project" value="TreeGrafter"/>
</dbReference>
<keyword evidence="6 7" id="KW-0472">Membrane</keyword>
<feature type="transmembrane region" description="Helical" evidence="7">
    <location>
        <begin position="48"/>
        <end position="67"/>
    </location>
</feature>
<comment type="caution">
    <text evidence="8">The sequence shown here is derived from an EMBL/GenBank/DDBJ whole genome shotgun (WGS) entry which is preliminary data.</text>
</comment>
<dbReference type="GO" id="GO:0006465">
    <property type="term" value="P:signal peptide processing"/>
    <property type="evidence" value="ECO:0007669"/>
    <property type="project" value="TreeGrafter"/>
</dbReference>
<comment type="similarity">
    <text evidence="2">Belongs to the peptidase A22B family.</text>
</comment>
<evidence type="ECO:0000256" key="2">
    <source>
        <dbReference type="ARBA" id="ARBA00006859"/>
    </source>
</evidence>
<feature type="transmembrane region" description="Helical" evidence="7">
    <location>
        <begin position="140"/>
        <end position="163"/>
    </location>
</feature>
<evidence type="ECO:0000256" key="4">
    <source>
        <dbReference type="ARBA" id="ARBA00022801"/>
    </source>
</evidence>
<dbReference type="GO" id="GO:0098554">
    <property type="term" value="C:cytoplasmic side of endoplasmic reticulum membrane"/>
    <property type="evidence" value="ECO:0007669"/>
    <property type="project" value="TreeGrafter"/>
</dbReference>
<dbReference type="PANTHER" id="PTHR12174">
    <property type="entry name" value="SIGNAL PEPTIDE PEPTIDASE"/>
    <property type="match status" value="1"/>
</dbReference>